<evidence type="ECO:0000313" key="8">
    <source>
        <dbReference type="Proteomes" id="UP000297638"/>
    </source>
</evidence>
<organism evidence="5 7">
    <name type="scientific">Glutamicibacter arilaitensis</name>
    <dbReference type="NCBI Taxonomy" id="256701"/>
    <lineage>
        <taxon>Bacteria</taxon>
        <taxon>Bacillati</taxon>
        <taxon>Actinomycetota</taxon>
        <taxon>Actinomycetes</taxon>
        <taxon>Micrococcales</taxon>
        <taxon>Micrococcaceae</taxon>
        <taxon>Glutamicibacter</taxon>
    </lineage>
</organism>
<keyword evidence="2" id="KW-0238">DNA-binding</keyword>
<dbReference type="InterPro" id="IPR011008">
    <property type="entry name" value="Dimeric_a/b-barrel"/>
</dbReference>
<dbReference type="EMBL" id="SPDS01000001">
    <property type="protein sequence ID" value="TFH57729.1"/>
    <property type="molecule type" value="Genomic_DNA"/>
</dbReference>
<dbReference type="AlphaFoldDB" id="A0A2N7RZ56"/>
<feature type="domain" description="HTH asnC-type" evidence="4">
    <location>
        <begin position="4"/>
        <end position="65"/>
    </location>
</feature>
<dbReference type="Pfam" id="PF13412">
    <property type="entry name" value="HTH_24"/>
    <property type="match status" value="1"/>
</dbReference>
<protein>
    <submittedName>
        <fullName evidence="5">Lrp/AsnC family transcriptional regulator</fullName>
    </submittedName>
</protein>
<dbReference type="PROSITE" id="PS50956">
    <property type="entry name" value="HTH_ASNC_2"/>
    <property type="match status" value="1"/>
</dbReference>
<dbReference type="Gene3D" id="3.30.70.920">
    <property type="match status" value="1"/>
</dbReference>
<dbReference type="InterPro" id="IPR019887">
    <property type="entry name" value="Tscrpt_reg_AsnC/Lrp_C"/>
</dbReference>
<evidence type="ECO:0000259" key="4">
    <source>
        <dbReference type="PROSITE" id="PS50956"/>
    </source>
</evidence>
<dbReference type="InterPro" id="IPR036390">
    <property type="entry name" value="WH_DNA-bd_sf"/>
</dbReference>
<dbReference type="InterPro" id="IPR036388">
    <property type="entry name" value="WH-like_DNA-bd_sf"/>
</dbReference>
<dbReference type="EMBL" id="PNQX01000003">
    <property type="protein sequence ID" value="PMQ19170.1"/>
    <property type="molecule type" value="Genomic_DNA"/>
</dbReference>
<dbReference type="GeneID" id="303186251"/>
<dbReference type="Proteomes" id="UP000297638">
    <property type="component" value="Unassembled WGS sequence"/>
</dbReference>
<dbReference type="Gene3D" id="1.10.10.10">
    <property type="entry name" value="Winged helix-like DNA-binding domain superfamily/Winged helix DNA-binding domain"/>
    <property type="match status" value="1"/>
</dbReference>
<evidence type="ECO:0000313" key="5">
    <source>
        <dbReference type="EMBL" id="PMQ19170.1"/>
    </source>
</evidence>
<gene>
    <name evidence="5" type="ORF">CIK84_17425</name>
    <name evidence="6" type="ORF">EXY26_04375</name>
</gene>
<dbReference type="GO" id="GO:0043200">
    <property type="term" value="P:response to amino acid"/>
    <property type="evidence" value="ECO:0007669"/>
    <property type="project" value="TreeGrafter"/>
</dbReference>
<evidence type="ECO:0000256" key="3">
    <source>
        <dbReference type="ARBA" id="ARBA00023163"/>
    </source>
</evidence>
<name>A0A2N7RZ56_9MICC</name>
<dbReference type="PANTHER" id="PTHR30154:SF34">
    <property type="entry name" value="TRANSCRIPTIONAL REGULATOR AZLB"/>
    <property type="match status" value="1"/>
</dbReference>
<keyword evidence="1" id="KW-0805">Transcription regulation</keyword>
<dbReference type="RefSeq" id="WP_041650078.1">
    <property type="nucleotide sequence ID" value="NZ_JABUYH010000014.1"/>
</dbReference>
<dbReference type="SUPFAM" id="SSF46785">
    <property type="entry name" value="Winged helix' DNA-binding domain"/>
    <property type="match status" value="1"/>
</dbReference>
<dbReference type="GO" id="GO:0043565">
    <property type="term" value="F:sequence-specific DNA binding"/>
    <property type="evidence" value="ECO:0007669"/>
    <property type="project" value="InterPro"/>
</dbReference>
<keyword evidence="3" id="KW-0804">Transcription</keyword>
<reference evidence="5 7" key="1">
    <citation type="journal article" date="2017" name="Elife">
        <title>Extensive horizontal gene transfer in cheese-associated bacteria.</title>
        <authorList>
            <person name="Bonham K.S."/>
            <person name="Wolfe B.E."/>
            <person name="Dutton R.J."/>
        </authorList>
    </citation>
    <scope>NUCLEOTIDE SEQUENCE [LARGE SCALE GENOMIC DNA]</scope>
    <source>
        <strain evidence="5 7">JB182</strain>
    </source>
</reference>
<sequence length="158" mass="17913">MVRLDDVDLKVLLSLIKDPRIQISELADEVGVARNTAQSRLRRLQRAEILRDGGRDIDLSKLGYDVLAFVTLEVNHRDLDSVVTALRQIPSVLEIHETSGRGDVWVRLIATDTHQLQSALRQILRVKGVTRSETTFALHTHLAYRAAPLLEHYAEHDH</sequence>
<dbReference type="SMART" id="SM00344">
    <property type="entry name" value="HTH_ASNC"/>
    <property type="match status" value="1"/>
</dbReference>
<dbReference type="PANTHER" id="PTHR30154">
    <property type="entry name" value="LEUCINE-RESPONSIVE REGULATORY PROTEIN"/>
    <property type="match status" value="1"/>
</dbReference>
<comment type="caution">
    <text evidence="5">The sequence shown here is derived from an EMBL/GenBank/DDBJ whole genome shotgun (WGS) entry which is preliminary data.</text>
</comment>
<reference evidence="6 8" key="2">
    <citation type="submission" date="2019-03" db="EMBL/GenBank/DDBJ databases">
        <title>Glutamicibacter sp. LJH19 genome.</title>
        <authorList>
            <person name="Sinai Borker S."/>
            <person name="Kumar R."/>
        </authorList>
    </citation>
    <scope>NUCLEOTIDE SEQUENCE [LARGE SCALE GENOMIC DNA]</scope>
    <source>
        <strain evidence="6 8">LJH19</strain>
    </source>
</reference>
<dbReference type="Pfam" id="PF01037">
    <property type="entry name" value="AsnC_trans_reg"/>
    <property type="match status" value="1"/>
</dbReference>
<dbReference type="InterPro" id="IPR000485">
    <property type="entry name" value="AsnC-type_HTH_dom"/>
</dbReference>
<evidence type="ECO:0000313" key="6">
    <source>
        <dbReference type="EMBL" id="TFH57729.1"/>
    </source>
</evidence>
<dbReference type="PRINTS" id="PR00033">
    <property type="entry name" value="HTHASNC"/>
</dbReference>
<dbReference type="SUPFAM" id="SSF54909">
    <property type="entry name" value="Dimeric alpha+beta barrel"/>
    <property type="match status" value="1"/>
</dbReference>
<evidence type="ECO:0000313" key="7">
    <source>
        <dbReference type="Proteomes" id="UP000235739"/>
    </source>
</evidence>
<accession>A0A2N7RZ56</accession>
<evidence type="ECO:0000256" key="1">
    <source>
        <dbReference type="ARBA" id="ARBA00023015"/>
    </source>
</evidence>
<dbReference type="InterPro" id="IPR019888">
    <property type="entry name" value="Tscrpt_reg_AsnC-like"/>
</dbReference>
<dbReference type="Proteomes" id="UP000235739">
    <property type="component" value="Unassembled WGS sequence"/>
</dbReference>
<dbReference type="GO" id="GO:0005829">
    <property type="term" value="C:cytosol"/>
    <property type="evidence" value="ECO:0007669"/>
    <property type="project" value="TreeGrafter"/>
</dbReference>
<evidence type="ECO:0000256" key="2">
    <source>
        <dbReference type="ARBA" id="ARBA00023125"/>
    </source>
</evidence>
<proteinExistence type="predicted"/>